<gene>
    <name evidence="8" type="ORF">TCIL3000_11_12460</name>
</gene>
<sequence length="783" mass="86977">MRKIPVLGAAAAGLRVHAALFPHGLQTSTQRRCLTHSTPVRVAGMCAEAQRAVPETEGREKEESAGHQECESDECINSLTTVSSEDMFVNPFTGKLTHIHARLAKELLSLGFQRSATNSLRLVWNSAKVPQANDVVLRPFSNSTVAWRKNLATLLSRKDAVSAVREEVYRLYARITSAYLPPRLDAMHDPRLTTMTMTPDQDNVIRFALQGYSMFIGGSAGTGKTVLLKAIHRRLTEMGLRVAMTATTGVASVQLGGCTFHLAFGIPIIKSEENGRKRWDSNAFRAVDVVIIDEVSLLDADVFDTFEEEARMARLQQEPFGGLQVITCGDFLQLATVDISLTGPCYQSLAFKHLIPVCLVTPMRHKLGDPFCKLLGKLRVGKFDKKAFEGLDRPLQEDADNVTYIFPRRCDAQRLNDEKLSELWTEEMLFAPQRGPLQLIGCFTPVGLIDWKRKGIVPKRDEIFLVLAEEVKKLAGVDIVDHNVVMMPADGERKSLLFRLRYTDDGATPVWKSIWPKGADAASNGDQEEPCWVRVLKATAARLNGTFHRVYEEDPHHFVPHSVSLTLADASLHSNAELLVPLRLKLGCRVMVNRNLSRTVSNGSVGVVEAFAAPNRDLFPRRGDAPPRLLSWSLEKSNFQKLPIVRLLSGEVVQIPPTSVMVGGTSSTYFYGHELFVLPLQLGYGFTVHKVQGLTLEGTVVLDCKKFFECPHLVYVACSRVRSMDQLIVRNVRGDMIIVRQSALDFTNGLRDASLMENFTPPENATRAAWVHKQTPMLVGLEG</sequence>
<protein>
    <recommendedName>
        <fullName evidence="6">ATP-dependent DNA helicase</fullName>
        <ecNumber evidence="6">5.6.2.3</ecNumber>
    </recommendedName>
</protein>
<comment type="subunit">
    <text evidence="3">Monomer.</text>
</comment>
<evidence type="ECO:0000256" key="1">
    <source>
        <dbReference type="ARBA" id="ARBA00001946"/>
    </source>
</evidence>
<comment type="cofactor">
    <cofactor evidence="1 6">
        <name>Mg(2+)</name>
        <dbReference type="ChEBI" id="CHEBI:18420"/>
    </cofactor>
</comment>
<dbReference type="SUPFAM" id="SSF52540">
    <property type="entry name" value="P-loop containing nucleoside triphosphate hydrolases"/>
    <property type="match status" value="2"/>
</dbReference>
<dbReference type="EMBL" id="HE575324">
    <property type="protein sequence ID" value="CCC95750.1"/>
    <property type="molecule type" value="Genomic_DNA"/>
</dbReference>
<dbReference type="EC" id="5.6.2.3" evidence="6"/>
<comment type="catalytic activity">
    <reaction evidence="5 6">
        <text>ATP + H2O = ADP + phosphate + H(+)</text>
        <dbReference type="Rhea" id="RHEA:13065"/>
        <dbReference type="ChEBI" id="CHEBI:15377"/>
        <dbReference type="ChEBI" id="CHEBI:15378"/>
        <dbReference type="ChEBI" id="CHEBI:30616"/>
        <dbReference type="ChEBI" id="CHEBI:43474"/>
        <dbReference type="ChEBI" id="CHEBI:456216"/>
        <dbReference type="EC" id="5.6.2.3"/>
    </reaction>
</comment>
<keyword evidence="6" id="KW-0347">Helicase</keyword>
<dbReference type="InterPro" id="IPR003593">
    <property type="entry name" value="AAA+_ATPase"/>
</dbReference>
<dbReference type="InterPro" id="IPR027417">
    <property type="entry name" value="P-loop_NTPase"/>
</dbReference>
<dbReference type="GO" id="GO:0006281">
    <property type="term" value="P:DNA repair"/>
    <property type="evidence" value="ECO:0007669"/>
    <property type="project" value="UniProtKB-KW"/>
</dbReference>
<keyword evidence="6" id="KW-0234">DNA repair</keyword>
<dbReference type="AlphaFoldDB" id="G0V278"/>
<dbReference type="InterPro" id="IPR010285">
    <property type="entry name" value="DNA_helicase_pif1-like_DEAD"/>
</dbReference>
<dbReference type="SMART" id="SM00382">
    <property type="entry name" value="AAA"/>
    <property type="match status" value="1"/>
</dbReference>
<dbReference type="VEuPathDB" id="TriTrypDB:TcIL3000.11.12460"/>
<accession>G0V278</accession>
<name>G0V278_TRYCI</name>
<evidence type="ECO:0000259" key="7">
    <source>
        <dbReference type="SMART" id="SM00382"/>
    </source>
</evidence>
<dbReference type="GO" id="GO:0016887">
    <property type="term" value="F:ATP hydrolysis activity"/>
    <property type="evidence" value="ECO:0007669"/>
    <property type="project" value="RHEA"/>
</dbReference>
<dbReference type="InterPro" id="IPR051055">
    <property type="entry name" value="PIF1_helicase"/>
</dbReference>
<evidence type="ECO:0000256" key="6">
    <source>
        <dbReference type="RuleBase" id="RU363044"/>
    </source>
</evidence>
<keyword evidence="4 6" id="KW-0233">DNA recombination</keyword>
<evidence type="ECO:0000256" key="5">
    <source>
        <dbReference type="ARBA" id="ARBA00048954"/>
    </source>
</evidence>
<evidence type="ECO:0000256" key="2">
    <source>
        <dbReference type="ARBA" id="ARBA00009781"/>
    </source>
</evidence>
<dbReference type="GO" id="GO:0043139">
    <property type="term" value="F:5'-3' DNA helicase activity"/>
    <property type="evidence" value="ECO:0007669"/>
    <property type="project" value="UniProtKB-EC"/>
</dbReference>
<comment type="similarity">
    <text evidence="2">Belongs to the helicase family. PIF1 subfamily.</text>
</comment>
<keyword evidence="6" id="KW-0227">DNA damage</keyword>
<organism evidence="8">
    <name type="scientific">Trypanosoma congolense (strain IL3000)</name>
    <dbReference type="NCBI Taxonomy" id="1068625"/>
    <lineage>
        <taxon>Eukaryota</taxon>
        <taxon>Discoba</taxon>
        <taxon>Euglenozoa</taxon>
        <taxon>Kinetoplastea</taxon>
        <taxon>Metakinetoplastina</taxon>
        <taxon>Trypanosomatida</taxon>
        <taxon>Trypanosomatidae</taxon>
        <taxon>Trypanosoma</taxon>
        <taxon>Nannomonas</taxon>
    </lineage>
</organism>
<dbReference type="CDD" id="cd18037">
    <property type="entry name" value="DEXSc_Pif1_like"/>
    <property type="match status" value="1"/>
</dbReference>
<evidence type="ECO:0000313" key="8">
    <source>
        <dbReference type="EMBL" id="CCC95750.1"/>
    </source>
</evidence>
<evidence type="ECO:0000256" key="4">
    <source>
        <dbReference type="ARBA" id="ARBA00023172"/>
    </source>
</evidence>
<dbReference type="PANTHER" id="PTHR47642">
    <property type="entry name" value="ATP-DEPENDENT DNA HELICASE"/>
    <property type="match status" value="1"/>
</dbReference>
<dbReference type="GO" id="GO:0006310">
    <property type="term" value="P:DNA recombination"/>
    <property type="evidence" value="ECO:0007669"/>
    <property type="project" value="UniProtKB-KW"/>
</dbReference>
<dbReference type="Pfam" id="PF05970">
    <property type="entry name" value="PIF1"/>
    <property type="match status" value="1"/>
</dbReference>
<dbReference type="GO" id="GO:0000723">
    <property type="term" value="P:telomere maintenance"/>
    <property type="evidence" value="ECO:0007669"/>
    <property type="project" value="InterPro"/>
</dbReference>
<keyword evidence="6" id="KW-0547">Nucleotide-binding</keyword>
<evidence type="ECO:0000256" key="3">
    <source>
        <dbReference type="ARBA" id="ARBA00011245"/>
    </source>
</evidence>
<feature type="domain" description="AAA+ ATPase" evidence="7">
    <location>
        <begin position="210"/>
        <end position="381"/>
    </location>
</feature>
<keyword evidence="6" id="KW-0378">Hydrolase</keyword>
<dbReference type="Gene3D" id="3.40.50.300">
    <property type="entry name" value="P-loop containing nucleotide triphosphate hydrolases"/>
    <property type="match status" value="1"/>
</dbReference>
<reference evidence="8" key="1">
    <citation type="journal article" date="2012" name="Proc. Natl. Acad. Sci. U.S.A.">
        <title>Antigenic diversity is generated by distinct evolutionary mechanisms in African trypanosome species.</title>
        <authorList>
            <person name="Jackson A.P."/>
            <person name="Berry A."/>
            <person name="Aslett M."/>
            <person name="Allison H.C."/>
            <person name="Burton P."/>
            <person name="Vavrova-Anderson J."/>
            <person name="Brown R."/>
            <person name="Browne H."/>
            <person name="Corton N."/>
            <person name="Hauser H."/>
            <person name="Gamble J."/>
            <person name="Gilderthorp R."/>
            <person name="Marcello L."/>
            <person name="McQuillan J."/>
            <person name="Otto T.D."/>
            <person name="Quail M.A."/>
            <person name="Sanders M.J."/>
            <person name="van Tonder A."/>
            <person name="Ginger M.L."/>
            <person name="Field M.C."/>
            <person name="Barry J.D."/>
            <person name="Hertz-Fowler C."/>
            <person name="Berriman M."/>
        </authorList>
    </citation>
    <scope>NUCLEOTIDE SEQUENCE</scope>
    <source>
        <strain evidence="8">IL3000</strain>
    </source>
</reference>
<dbReference type="GO" id="GO:0005524">
    <property type="term" value="F:ATP binding"/>
    <property type="evidence" value="ECO:0007669"/>
    <property type="project" value="UniProtKB-KW"/>
</dbReference>
<keyword evidence="6" id="KW-0067">ATP-binding</keyword>
<proteinExistence type="inferred from homology"/>